<proteinExistence type="predicted"/>
<dbReference type="AlphaFoldDB" id="A0A8B8BM40"/>
<evidence type="ECO:0000256" key="4">
    <source>
        <dbReference type="PROSITE-ProRule" id="PRU00042"/>
    </source>
</evidence>
<gene>
    <name evidence="7" type="primary">LOC111111306</name>
</gene>
<dbReference type="InterPro" id="IPR036236">
    <property type="entry name" value="Znf_C2H2_sf"/>
</dbReference>
<dbReference type="InterPro" id="IPR022755">
    <property type="entry name" value="Znf_C2H2_jaz"/>
</dbReference>
<evidence type="ECO:0000259" key="5">
    <source>
        <dbReference type="PROSITE" id="PS50157"/>
    </source>
</evidence>
<dbReference type="Pfam" id="PF12171">
    <property type="entry name" value="zf-C2H2_jaz"/>
    <property type="match status" value="1"/>
</dbReference>
<name>A0A8B8BM40_CRAVI</name>
<dbReference type="KEGG" id="cvn:111111306"/>
<dbReference type="PROSITE" id="PS50157">
    <property type="entry name" value="ZINC_FINGER_C2H2_2"/>
    <property type="match status" value="1"/>
</dbReference>
<evidence type="ECO:0000256" key="2">
    <source>
        <dbReference type="ARBA" id="ARBA00022771"/>
    </source>
</evidence>
<dbReference type="InterPro" id="IPR013087">
    <property type="entry name" value="Znf_C2H2_type"/>
</dbReference>
<evidence type="ECO:0000256" key="3">
    <source>
        <dbReference type="ARBA" id="ARBA00022833"/>
    </source>
</evidence>
<protein>
    <submittedName>
        <fullName evidence="7">Uncharacterized protein LOC111111306 isoform X1</fullName>
    </submittedName>
</protein>
<dbReference type="OrthoDB" id="6153305at2759"/>
<sequence length="479" mass="54834">MAAYRCVVCDVSFDKLNHLKRHQQTKKHKITHSFSKLSEETYEEQKIVLCPEDAKSSELFFSEEENSDVQDDDVEEIDSAHKDTRSIDEENEWYPFPSKISLLLYGLLHSPTHHISLEVAKYVWFILREAVVPNVPPISQIRQMKFGDLNVDDLIMKGEDDDGLPLYSLKPTEVAKLHFSNPVICKNIARFKEIISPWASVGAKNFHVGDFVQSDDSVGIIQTFLENEEGETFTMPHLLTGSRVLQSTPNESPNLVALHDKQEVHRIMHQTIFAQEDFQIIESLISRYLSLVERYFPELQNKVKTHLLTHISDEIQQHGPPLAFSEDVFEKRHGVIKAKLFHQENQLARSRDTALIFGKSYIFLHIIMGGFFQTNGIWTQSAENVQKIFQQKEMNDFLGILPDTEDEILKSRKPLLQQPLRNLHNKATIQDISSFRPQCLLLQGLIDLGVTSPSVDKGKMITYGRCKVPDGTIIKEGMP</sequence>
<dbReference type="Gene3D" id="3.30.160.60">
    <property type="entry name" value="Classic Zinc Finger"/>
    <property type="match status" value="1"/>
</dbReference>
<dbReference type="GO" id="GO:0008270">
    <property type="term" value="F:zinc ion binding"/>
    <property type="evidence" value="ECO:0007669"/>
    <property type="project" value="UniProtKB-KW"/>
</dbReference>
<keyword evidence="1" id="KW-0479">Metal-binding</keyword>
<feature type="domain" description="C2H2-type" evidence="5">
    <location>
        <begin position="4"/>
        <end position="37"/>
    </location>
</feature>
<evidence type="ECO:0000313" key="7">
    <source>
        <dbReference type="RefSeq" id="XP_022303904.1"/>
    </source>
</evidence>
<accession>A0A8B8BM40</accession>
<dbReference type="GeneID" id="111111306"/>
<dbReference type="PROSITE" id="PS00028">
    <property type="entry name" value="ZINC_FINGER_C2H2_1"/>
    <property type="match status" value="1"/>
</dbReference>
<dbReference type="RefSeq" id="XP_022303904.1">
    <property type="nucleotide sequence ID" value="XM_022448196.1"/>
</dbReference>
<dbReference type="Proteomes" id="UP000694844">
    <property type="component" value="Chromosome 9"/>
</dbReference>
<organism evidence="6 7">
    <name type="scientific">Crassostrea virginica</name>
    <name type="common">Eastern oyster</name>
    <dbReference type="NCBI Taxonomy" id="6565"/>
    <lineage>
        <taxon>Eukaryota</taxon>
        <taxon>Metazoa</taxon>
        <taxon>Spiralia</taxon>
        <taxon>Lophotrochozoa</taxon>
        <taxon>Mollusca</taxon>
        <taxon>Bivalvia</taxon>
        <taxon>Autobranchia</taxon>
        <taxon>Pteriomorphia</taxon>
        <taxon>Ostreida</taxon>
        <taxon>Ostreoidea</taxon>
        <taxon>Ostreidae</taxon>
        <taxon>Crassostrea</taxon>
    </lineage>
</organism>
<evidence type="ECO:0000256" key="1">
    <source>
        <dbReference type="ARBA" id="ARBA00022723"/>
    </source>
</evidence>
<keyword evidence="3" id="KW-0862">Zinc</keyword>
<reference evidence="7" key="1">
    <citation type="submission" date="2025-08" db="UniProtKB">
        <authorList>
            <consortium name="RefSeq"/>
        </authorList>
    </citation>
    <scope>IDENTIFICATION</scope>
    <source>
        <tissue evidence="7">Whole sample</tissue>
    </source>
</reference>
<dbReference type="SUPFAM" id="SSF57667">
    <property type="entry name" value="beta-beta-alpha zinc fingers"/>
    <property type="match status" value="1"/>
</dbReference>
<keyword evidence="6" id="KW-1185">Reference proteome</keyword>
<evidence type="ECO:0000313" key="6">
    <source>
        <dbReference type="Proteomes" id="UP000694844"/>
    </source>
</evidence>
<keyword evidence="2 4" id="KW-0863">Zinc-finger</keyword>